<feature type="transmembrane region" description="Helical" evidence="8">
    <location>
        <begin position="410"/>
        <end position="429"/>
    </location>
</feature>
<accession>E3CXG0</accession>
<dbReference type="InterPro" id="IPR001734">
    <property type="entry name" value="Na/solute_symporter"/>
</dbReference>
<feature type="transmembrane region" description="Helical" evidence="8">
    <location>
        <begin position="147"/>
        <end position="169"/>
    </location>
</feature>
<dbReference type="PANTHER" id="PTHR48086:SF7">
    <property type="entry name" value="SODIUM-SOLUTE SYMPORTER-RELATED"/>
    <property type="match status" value="1"/>
</dbReference>
<evidence type="ECO:0000256" key="4">
    <source>
        <dbReference type="ARBA" id="ARBA00022692"/>
    </source>
</evidence>
<keyword evidence="5 8" id="KW-1133">Transmembrane helix</keyword>
<dbReference type="PaxDb" id="584708-Apau_1099"/>
<keyword evidence="3" id="KW-0813">Transport</keyword>
<dbReference type="AlphaFoldDB" id="E3CXG0"/>
<organism evidence="9 10">
    <name type="scientific">Aminomonas paucivorans DSM 12260</name>
    <dbReference type="NCBI Taxonomy" id="584708"/>
    <lineage>
        <taxon>Bacteria</taxon>
        <taxon>Thermotogati</taxon>
        <taxon>Synergistota</taxon>
        <taxon>Synergistia</taxon>
        <taxon>Synergistales</taxon>
        <taxon>Synergistaceae</taxon>
        <taxon>Aminomonas</taxon>
    </lineage>
</organism>
<evidence type="ECO:0000256" key="8">
    <source>
        <dbReference type="SAM" id="Phobius"/>
    </source>
</evidence>
<dbReference type="InterPro" id="IPR050277">
    <property type="entry name" value="Sodium:Solute_Symporter"/>
</dbReference>
<evidence type="ECO:0000313" key="10">
    <source>
        <dbReference type="Proteomes" id="UP000005096"/>
    </source>
</evidence>
<protein>
    <submittedName>
        <fullName evidence="9">Na+/solute symporter</fullName>
    </submittedName>
</protein>
<feature type="transmembrane region" description="Helical" evidence="8">
    <location>
        <begin position="220"/>
        <end position="242"/>
    </location>
</feature>
<evidence type="ECO:0000256" key="5">
    <source>
        <dbReference type="ARBA" id="ARBA00022989"/>
    </source>
</evidence>
<feature type="transmembrane region" description="Helical" evidence="8">
    <location>
        <begin position="181"/>
        <end position="200"/>
    </location>
</feature>
<feature type="transmembrane region" description="Helical" evidence="8">
    <location>
        <begin position="115"/>
        <end position="135"/>
    </location>
</feature>
<dbReference type="Pfam" id="PF00474">
    <property type="entry name" value="SSF"/>
    <property type="match status" value="1"/>
</dbReference>
<feature type="transmembrane region" description="Helical" evidence="8">
    <location>
        <begin position="303"/>
        <end position="325"/>
    </location>
</feature>
<dbReference type="STRING" id="584708.Apau_1099"/>
<evidence type="ECO:0000256" key="2">
    <source>
        <dbReference type="ARBA" id="ARBA00006434"/>
    </source>
</evidence>
<gene>
    <name evidence="9" type="ORF">Apau_1099</name>
</gene>
<dbReference type="eggNOG" id="COG0591">
    <property type="taxonomic scope" value="Bacteria"/>
</dbReference>
<keyword evidence="6 8" id="KW-0472">Membrane</keyword>
<dbReference type="Proteomes" id="UP000005096">
    <property type="component" value="Chromosome"/>
</dbReference>
<evidence type="ECO:0000256" key="3">
    <source>
        <dbReference type="ARBA" id="ARBA00022448"/>
    </source>
</evidence>
<dbReference type="PANTHER" id="PTHR48086">
    <property type="entry name" value="SODIUM/PROLINE SYMPORTER-RELATED"/>
    <property type="match status" value="1"/>
</dbReference>
<evidence type="ECO:0000256" key="1">
    <source>
        <dbReference type="ARBA" id="ARBA00004141"/>
    </source>
</evidence>
<feature type="transmembrane region" description="Helical" evidence="8">
    <location>
        <begin position="263"/>
        <end position="283"/>
    </location>
</feature>
<feature type="transmembrane region" description="Helical" evidence="8">
    <location>
        <begin position="72"/>
        <end position="94"/>
    </location>
</feature>
<dbReference type="GO" id="GO:0022857">
    <property type="term" value="F:transmembrane transporter activity"/>
    <property type="evidence" value="ECO:0007669"/>
    <property type="project" value="InterPro"/>
</dbReference>
<evidence type="ECO:0000256" key="6">
    <source>
        <dbReference type="ARBA" id="ARBA00023136"/>
    </source>
</evidence>
<dbReference type="Gene3D" id="1.20.1730.10">
    <property type="entry name" value="Sodium/glucose cotransporter"/>
    <property type="match status" value="1"/>
</dbReference>
<feature type="transmembrane region" description="Helical" evidence="8">
    <location>
        <begin position="44"/>
        <end position="66"/>
    </location>
</feature>
<feature type="transmembrane region" description="Helical" evidence="8">
    <location>
        <begin position="354"/>
        <end position="371"/>
    </location>
</feature>
<feature type="transmembrane region" description="Helical" evidence="8">
    <location>
        <begin position="383"/>
        <end position="403"/>
    </location>
</feature>
<name>E3CXG0_9BACT</name>
<proteinExistence type="inferred from homology"/>
<dbReference type="HOGENOM" id="CLU_018808_15_3_0"/>
<comment type="similarity">
    <text evidence="2 7">Belongs to the sodium:solute symporter (SSF) (TC 2.A.21) family.</text>
</comment>
<keyword evidence="10" id="KW-1185">Reference proteome</keyword>
<comment type="subcellular location">
    <subcellularLocation>
        <location evidence="1">Membrane</location>
        <topology evidence="1">Multi-pass membrane protein</topology>
    </subcellularLocation>
</comment>
<keyword evidence="4 8" id="KW-0812">Transmembrane</keyword>
<evidence type="ECO:0000256" key="7">
    <source>
        <dbReference type="RuleBase" id="RU362091"/>
    </source>
</evidence>
<feature type="transmembrane region" description="Helical" evidence="8">
    <location>
        <begin position="435"/>
        <end position="454"/>
    </location>
</feature>
<feature type="transmembrane region" description="Helical" evidence="8">
    <location>
        <begin position="6"/>
        <end position="23"/>
    </location>
</feature>
<dbReference type="RefSeq" id="WP_006300721.1">
    <property type="nucleotide sequence ID" value="NZ_CM001022.1"/>
</dbReference>
<dbReference type="InterPro" id="IPR038377">
    <property type="entry name" value="Na/Glc_symporter_sf"/>
</dbReference>
<dbReference type="GO" id="GO:0005886">
    <property type="term" value="C:plasma membrane"/>
    <property type="evidence" value="ECO:0007669"/>
    <property type="project" value="TreeGrafter"/>
</dbReference>
<reference evidence="9 10" key="1">
    <citation type="journal article" date="2010" name="Stand. Genomic Sci.">
        <title>Non-contiguous finished genome sequence of Aminomonas paucivorans type strain (GLU-3).</title>
        <authorList>
            <person name="Pitluck S."/>
            <person name="Yasawong M."/>
            <person name="Held B."/>
            <person name="Lapidus A."/>
            <person name="Nolan M."/>
            <person name="Copeland A."/>
            <person name="Lucas S."/>
            <person name="Del Rio T.G."/>
            <person name="Tice H."/>
            <person name="Cheng J.F."/>
            <person name="Chertkov O."/>
            <person name="Goodwin L."/>
            <person name="Tapia R."/>
            <person name="Han C."/>
            <person name="Liolios K."/>
            <person name="Ivanova N."/>
            <person name="Mavromatis K."/>
            <person name="Ovchinnikova G."/>
            <person name="Pati A."/>
            <person name="Chen A."/>
            <person name="Palaniappan K."/>
            <person name="Land M."/>
            <person name="Hauser L."/>
            <person name="Chang Y.J."/>
            <person name="Jeffries C.D."/>
            <person name="Pukall R."/>
            <person name="Spring S."/>
            <person name="Rohde M."/>
            <person name="Sikorski J."/>
            <person name="Goker M."/>
            <person name="Woyke T."/>
            <person name="Bristow J."/>
            <person name="Eisen J.A."/>
            <person name="Markowitz V."/>
            <person name="Hugenholtz P."/>
            <person name="Kyrpides N.C."/>
            <person name="Klenk H.P."/>
        </authorList>
    </citation>
    <scope>NUCLEOTIDE SEQUENCE [LARGE SCALE GENOMIC DNA]</scope>
    <source>
        <strain evidence="9 10">DSM 12260</strain>
    </source>
</reference>
<dbReference type="EMBL" id="CM001022">
    <property type="protein sequence ID" value="EFQ23526.1"/>
    <property type="molecule type" value="Genomic_DNA"/>
</dbReference>
<dbReference type="CDD" id="cd10322">
    <property type="entry name" value="SLC5sbd"/>
    <property type="match status" value="1"/>
</dbReference>
<evidence type="ECO:0000313" key="9">
    <source>
        <dbReference type="EMBL" id="EFQ23526.1"/>
    </source>
</evidence>
<dbReference type="PROSITE" id="PS50283">
    <property type="entry name" value="NA_SOLUT_SYMP_3"/>
    <property type="match status" value="1"/>
</dbReference>
<sequence>MVTFTLAVATVLLAFAGLGVWGARRVRSGSDFTVAGRSASAPAVVGILLGALVGGASTVGTAQLAYTSGLSALWFTLGGGLGCLLLGWGFAAPLRRFGVETLIQLLEERYGRKTALTALAASFLGTFLSVVAQFLSGAALLASVLPLPPALAVGGTALLVLAFIALGGLRSYGTLGQAKILLLYGVLAFCALAAHSQGATPTFLWKSLPLFPWFHPLGRGLGVDLGACVSLVVGVFCTQIYLQSLFAARDEATARRGALWSALLMPPLGLLGVWVGLSVRAWGVDIDPALALPWFLLHSFSPGVAGLLWGILFITVVGCAAGLSLGMGTNLARDLLPALGWNGKGADGRGEIRALRLSVLGVVAAAAALGARSGGSLILQWSYLSMGLRGAGTFFPLVLGVLAPGRLPPPWALASALAGLGGTLLWPLTGQQGEPLFLGLALSGAFCLAGFWAGRRGQRL</sequence>